<evidence type="ECO:0000256" key="7">
    <source>
        <dbReference type="ARBA" id="ARBA00023163"/>
    </source>
</evidence>
<dbReference type="AlphaFoldDB" id="A0A8R2A5D2"/>
<sequence length="663" mass="75245">MSKPRSQVWMYFEKKKNQTAMCKICGKTLQTSGNTSNLMGHIKKLHLHKLPIENNLKSPNNQEKATSSFTRNISLGLIDTENNVDDPESLSEETLNTLSSDVSLSTSTPSVSRNSSLNIAEKFTKQPTLEWSLKKMSSFSSGGQKHTRITEAIVYFICKDNQPLSVVEDIGFIKLMKEVAPLFNVPTRNTIKARIQQRYDVVSLSFKNVLKEVDDITITMDIWSEMMTTKSFLGATVHFIHSSKLCSAALGIFELSQSHTANYVYHELMNLLNLWDIPKSKILAIVTDNDATMLKAIGENFGKNKHLRCFAHSINLVAEATIKKVDGLQNLISQVRNIVKFIKRSVKCSDELRKLQENNGDDLKKLILDVITRWNSVYYMCERFLELKEVINQILLNHLNAPPMLNAQEIENIKEMVDILKILEKVTKEISGEKYATMSLVIPIISCIKDNLNAMSPTFKIGMELKNALTAEVKRRFEFIEQNFLLAVSTLLDPRFKNIHFKDAVALSKHLIFIQNSMNSMENSTADMDFSNDSSDSVSDPSKLDLWGYHKQLAQKSQKKYIDKSNQGSQQHLGSEITMYLSTPVSKLNTHPLMCWEELKPMYPSLYKLATKYLSGVCTSVPSERLFSCASNTISKTRNRLSGKLASKLIFLNKLDDKFWLVE</sequence>
<dbReference type="GO" id="GO:0003677">
    <property type="term" value="F:DNA binding"/>
    <property type="evidence" value="ECO:0007669"/>
    <property type="project" value="UniProtKB-KW"/>
</dbReference>
<dbReference type="Proteomes" id="UP000007819">
    <property type="component" value="Chromosome X"/>
</dbReference>
<dbReference type="GeneID" id="100571034"/>
<dbReference type="RefSeq" id="XP_003241930.1">
    <property type="nucleotide sequence ID" value="XM_003241882.1"/>
</dbReference>
<dbReference type="PANTHER" id="PTHR46481">
    <property type="entry name" value="ZINC FINGER BED DOMAIN-CONTAINING PROTEIN 4"/>
    <property type="match status" value="1"/>
</dbReference>
<dbReference type="PROSITE" id="PS50808">
    <property type="entry name" value="ZF_BED"/>
    <property type="match status" value="1"/>
</dbReference>
<evidence type="ECO:0000256" key="8">
    <source>
        <dbReference type="ARBA" id="ARBA00023242"/>
    </source>
</evidence>
<dbReference type="SUPFAM" id="SSF140996">
    <property type="entry name" value="Hermes dimerisation domain"/>
    <property type="match status" value="1"/>
</dbReference>
<evidence type="ECO:0000256" key="3">
    <source>
        <dbReference type="ARBA" id="ARBA00022771"/>
    </source>
</evidence>
<evidence type="ECO:0000256" key="6">
    <source>
        <dbReference type="ARBA" id="ARBA00023125"/>
    </source>
</evidence>
<keyword evidence="12" id="KW-1185">Reference proteome</keyword>
<evidence type="ECO:0000259" key="10">
    <source>
        <dbReference type="PROSITE" id="PS50808"/>
    </source>
</evidence>
<dbReference type="InterPro" id="IPR008906">
    <property type="entry name" value="HATC_C_dom"/>
</dbReference>
<dbReference type="SUPFAM" id="SSF53098">
    <property type="entry name" value="Ribonuclease H-like"/>
    <property type="match status" value="1"/>
</dbReference>
<dbReference type="GO" id="GO:0046983">
    <property type="term" value="F:protein dimerization activity"/>
    <property type="evidence" value="ECO:0007669"/>
    <property type="project" value="InterPro"/>
</dbReference>
<organism evidence="11 12">
    <name type="scientific">Acyrthosiphon pisum</name>
    <name type="common">Pea aphid</name>
    <dbReference type="NCBI Taxonomy" id="7029"/>
    <lineage>
        <taxon>Eukaryota</taxon>
        <taxon>Metazoa</taxon>
        <taxon>Ecdysozoa</taxon>
        <taxon>Arthropoda</taxon>
        <taxon>Hexapoda</taxon>
        <taxon>Insecta</taxon>
        <taxon>Pterygota</taxon>
        <taxon>Neoptera</taxon>
        <taxon>Paraneoptera</taxon>
        <taxon>Hemiptera</taxon>
        <taxon>Sternorrhyncha</taxon>
        <taxon>Aphidomorpha</taxon>
        <taxon>Aphidoidea</taxon>
        <taxon>Aphididae</taxon>
        <taxon>Macrosiphini</taxon>
        <taxon>Acyrthosiphon</taxon>
    </lineage>
</organism>
<evidence type="ECO:0000256" key="9">
    <source>
        <dbReference type="PROSITE-ProRule" id="PRU00027"/>
    </source>
</evidence>
<dbReference type="InterPro" id="IPR003656">
    <property type="entry name" value="Znf_BED"/>
</dbReference>
<keyword evidence="8" id="KW-0539">Nucleus</keyword>
<keyword evidence="6" id="KW-0238">DNA-binding</keyword>
<evidence type="ECO:0000313" key="11">
    <source>
        <dbReference type="EnsemblMetazoa" id="XP_003241930.1"/>
    </source>
</evidence>
<dbReference type="Pfam" id="PF02892">
    <property type="entry name" value="zf-BED"/>
    <property type="match status" value="1"/>
</dbReference>
<reference evidence="12" key="1">
    <citation type="submission" date="2010-06" db="EMBL/GenBank/DDBJ databases">
        <authorList>
            <person name="Jiang H."/>
            <person name="Abraham K."/>
            <person name="Ali S."/>
            <person name="Alsbrooks S.L."/>
            <person name="Anim B.N."/>
            <person name="Anosike U.S."/>
            <person name="Attaway T."/>
            <person name="Bandaranaike D.P."/>
            <person name="Battles P.K."/>
            <person name="Bell S.N."/>
            <person name="Bell A.V."/>
            <person name="Beltran B."/>
            <person name="Bickham C."/>
            <person name="Bustamante Y."/>
            <person name="Caleb T."/>
            <person name="Canada A."/>
            <person name="Cardenas V."/>
            <person name="Carter K."/>
            <person name="Chacko J."/>
            <person name="Chandrabose M.N."/>
            <person name="Chavez D."/>
            <person name="Chavez A."/>
            <person name="Chen L."/>
            <person name="Chu H.-S."/>
            <person name="Claassen K.J."/>
            <person name="Cockrell R."/>
            <person name="Collins M."/>
            <person name="Cooper J.A."/>
            <person name="Cree A."/>
            <person name="Curry S.M."/>
            <person name="Da Y."/>
            <person name="Dao M.D."/>
            <person name="Das B."/>
            <person name="Davila M.-L."/>
            <person name="Davy-Carroll L."/>
            <person name="Denson S."/>
            <person name="Dinh H."/>
            <person name="Ebong V.E."/>
            <person name="Edwards J.R."/>
            <person name="Egan A."/>
            <person name="El-Daye J."/>
            <person name="Escobedo L."/>
            <person name="Fernandez S."/>
            <person name="Fernando P.R."/>
            <person name="Flagg N."/>
            <person name="Forbes L.D."/>
            <person name="Fowler R.G."/>
            <person name="Fu Q."/>
            <person name="Gabisi R.A."/>
            <person name="Ganer J."/>
            <person name="Garbino Pronczuk A."/>
            <person name="Garcia R.M."/>
            <person name="Garner T."/>
            <person name="Garrett T.E."/>
            <person name="Gonzalez D.A."/>
            <person name="Hamid H."/>
            <person name="Hawkins E.S."/>
            <person name="Hirani K."/>
            <person name="Hogues M.E."/>
            <person name="Hollins B."/>
            <person name="Hsiao C.-H."/>
            <person name="Jabil R."/>
            <person name="James M.L."/>
            <person name="Jhangiani S.N."/>
            <person name="Johnson B."/>
            <person name="Johnson Q."/>
            <person name="Joshi V."/>
            <person name="Kalu J.B."/>
            <person name="Kam C."/>
            <person name="Kashfia A."/>
            <person name="Keebler J."/>
            <person name="Kisamo H."/>
            <person name="Kovar C.L."/>
            <person name="Lago L.A."/>
            <person name="Lai C.-Y."/>
            <person name="Laidlaw J."/>
            <person name="Lara F."/>
            <person name="Le T.-K."/>
            <person name="Lee S.L."/>
            <person name="Legall F.H."/>
            <person name="Lemon S.J."/>
            <person name="Lewis L.R."/>
            <person name="Li B."/>
            <person name="Liu Y."/>
            <person name="Liu Y.-S."/>
            <person name="Lopez J."/>
            <person name="Lozado R.J."/>
            <person name="Lu J."/>
            <person name="Madu R.C."/>
            <person name="Maheshwari M."/>
            <person name="Maheshwari R."/>
            <person name="Malloy K."/>
            <person name="Martinez E."/>
            <person name="Mathew T."/>
            <person name="Mercado I.C."/>
            <person name="Mercado C."/>
            <person name="Meyer B."/>
            <person name="Montgomery K."/>
            <person name="Morgan M.B."/>
            <person name="Munidasa M."/>
            <person name="Nazareth L.V."/>
            <person name="Nelson J."/>
            <person name="Ng B.M."/>
            <person name="Nguyen N.B."/>
            <person name="Nguyen P.Q."/>
            <person name="Nguyen T."/>
            <person name="Obregon M."/>
            <person name="Okwuonu G.O."/>
            <person name="Onwere C.G."/>
            <person name="Orozco G."/>
            <person name="Parra A."/>
            <person name="Patel S."/>
            <person name="Patil S."/>
            <person name="Perez A."/>
            <person name="Perez Y."/>
            <person name="Pham C."/>
            <person name="Primus E.L."/>
            <person name="Pu L.-L."/>
            <person name="Puazo M."/>
            <person name="Qin X."/>
            <person name="Quiroz J.B."/>
            <person name="Reese J."/>
            <person name="Richards S."/>
            <person name="Rives C.M."/>
            <person name="Robberts R."/>
            <person name="Ruiz S.J."/>
            <person name="Ruiz M.J."/>
            <person name="Santibanez J."/>
            <person name="Schneider B.W."/>
            <person name="Sisson I."/>
            <person name="Smith M."/>
            <person name="Sodergren E."/>
            <person name="Song X.-Z."/>
            <person name="Song B.B."/>
            <person name="Summersgill H."/>
            <person name="Thelus R."/>
            <person name="Thornton R.D."/>
            <person name="Trejos Z.Y."/>
            <person name="Usmani K."/>
            <person name="Vattathil S."/>
            <person name="Villasana D."/>
            <person name="Walker D.L."/>
            <person name="Wang S."/>
            <person name="Wang K."/>
            <person name="White C.S."/>
            <person name="Williams A.C."/>
            <person name="Williamson J."/>
            <person name="Wilson K."/>
            <person name="Woghiren I.O."/>
            <person name="Woodworth J.R."/>
            <person name="Worley K.C."/>
            <person name="Wright R.A."/>
            <person name="Wu W."/>
            <person name="Young L."/>
            <person name="Zhang L."/>
            <person name="Zhang J."/>
            <person name="Zhu Y."/>
            <person name="Muzny D.M."/>
            <person name="Weinstock G."/>
            <person name="Gibbs R.A."/>
        </authorList>
    </citation>
    <scope>NUCLEOTIDE SEQUENCE [LARGE SCALE GENOMIC DNA]</scope>
    <source>
        <strain evidence="12">LSR1</strain>
    </source>
</reference>
<keyword evidence="7" id="KW-0804">Transcription</keyword>
<evidence type="ECO:0000313" key="12">
    <source>
        <dbReference type="Proteomes" id="UP000007819"/>
    </source>
</evidence>
<dbReference type="SUPFAM" id="SSF57667">
    <property type="entry name" value="beta-beta-alpha zinc fingers"/>
    <property type="match status" value="1"/>
</dbReference>
<dbReference type="GO" id="GO:0008270">
    <property type="term" value="F:zinc ion binding"/>
    <property type="evidence" value="ECO:0007669"/>
    <property type="project" value="UniProtKB-KW"/>
</dbReference>
<keyword evidence="4" id="KW-0862">Zinc</keyword>
<evidence type="ECO:0000256" key="1">
    <source>
        <dbReference type="ARBA" id="ARBA00004123"/>
    </source>
</evidence>
<dbReference type="EnsemblMetazoa" id="XM_003241882.1">
    <property type="protein sequence ID" value="XP_003241930.1"/>
    <property type="gene ID" value="LOC100571034"/>
</dbReference>
<dbReference type="OrthoDB" id="6620210at2759"/>
<keyword evidence="3 9" id="KW-0863">Zinc-finger</keyword>
<protein>
    <recommendedName>
        <fullName evidence="10">BED-type domain-containing protein</fullName>
    </recommendedName>
</protein>
<dbReference type="PANTHER" id="PTHR46481:SF10">
    <property type="entry name" value="ZINC FINGER BED DOMAIN-CONTAINING PROTEIN 39"/>
    <property type="match status" value="1"/>
</dbReference>
<dbReference type="Pfam" id="PF05699">
    <property type="entry name" value="Dimer_Tnp_hAT"/>
    <property type="match status" value="1"/>
</dbReference>
<dbReference type="Gene3D" id="1.10.10.1070">
    <property type="entry name" value="Zinc finger, BED domain-containing"/>
    <property type="match status" value="1"/>
</dbReference>
<dbReference type="OMA" id="ERESHYN"/>
<evidence type="ECO:0000256" key="4">
    <source>
        <dbReference type="ARBA" id="ARBA00022833"/>
    </source>
</evidence>
<keyword evidence="5" id="KW-0805">Transcription regulation</keyword>
<accession>A0A8R2A5D2</accession>
<dbReference type="InterPro" id="IPR052035">
    <property type="entry name" value="ZnF_BED_domain_contain"/>
</dbReference>
<proteinExistence type="predicted"/>
<name>A0A8R2A5D2_ACYPI</name>
<reference evidence="11" key="2">
    <citation type="submission" date="2022-06" db="UniProtKB">
        <authorList>
            <consortium name="EnsemblMetazoa"/>
        </authorList>
    </citation>
    <scope>IDENTIFICATION</scope>
</reference>
<dbReference type="GO" id="GO:0005634">
    <property type="term" value="C:nucleus"/>
    <property type="evidence" value="ECO:0007669"/>
    <property type="project" value="UniProtKB-SubCell"/>
</dbReference>
<comment type="subcellular location">
    <subcellularLocation>
        <location evidence="1">Nucleus</location>
    </subcellularLocation>
</comment>
<dbReference type="KEGG" id="api:100571034"/>
<keyword evidence="2" id="KW-0479">Metal-binding</keyword>
<dbReference type="InterPro" id="IPR012337">
    <property type="entry name" value="RNaseH-like_sf"/>
</dbReference>
<dbReference type="InterPro" id="IPR036236">
    <property type="entry name" value="Znf_C2H2_sf"/>
</dbReference>
<feature type="domain" description="BED-type" evidence="10">
    <location>
        <begin position="3"/>
        <end position="55"/>
    </location>
</feature>
<evidence type="ECO:0000256" key="2">
    <source>
        <dbReference type="ARBA" id="ARBA00022723"/>
    </source>
</evidence>
<dbReference type="GO" id="GO:0009791">
    <property type="term" value="P:post-embryonic development"/>
    <property type="evidence" value="ECO:0007669"/>
    <property type="project" value="UniProtKB-ARBA"/>
</dbReference>
<evidence type="ECO:0000256" key="5">
    <source>
        <dbReference type="ARBA" id="ARBA00023015"/>
    </source>
</evidence>
<dbReference type="SMART" id="SM00614">
    <property type="entry name" value="ZnF_BED"/>
    <property type="match status" value="1"/>
</dbReference>